<keyword evidence="1" id="KW-0812">Transmembrane</keyword>
<name>A0A0F6YH28_9BACT</name>
<evidence type="ECO:0000256" key="1">
    <source>
        <dbReference type="SAM" id="Phobius"/>
    </source>
</evidence>
<dbReference type="EMBL" id="CP011125">
    <property type="protein sequence ID" value="AKF04353.1"/>
    <property type="molecule type" value="Genomic_DNA"/>
</dbReference>
<gene>
    <name evidence="2" type="ORF">DB32_001502</name>
</gene>
<dbReference type="RefSeq" id="WP_053231706.1">
    <property type="nucleotide sequence ID" value="NZ_CP011125.1"/>
</dbReference>
<reference evidence="2 3" key="1">
    <citation type="submission" date="2015-03" db="EMBL/GenBank/DDBJ databases">
        <title>Genome assembly of Sandaracinus amylolyticus DSM 53668.</title>
        <authorList>
            <person name="Sharma G."/>
            <person name="Subramanian S."/>
        </authorList>
    </citation>
    <scope>NUCLEOTIDE SEQUENCE [LARGE SCALE GENOMIC DNA]</scope>
    <source>
        <strain evidence="2 3">DSM 53668</strain>
    </source>
</reference>
<dbReference type="STRING" id="927083.DB32_001502"/>
<keyword evidence="1" id="KW-0472">Membrane</keyword>
<feature type="transmembrane region" description="Helical" evidence="1">
    <location>
        <begin position="51"/>
        <end position="73"/>
    </location>
</feature>
<sequence>MRDETVLTLGFGVLAIAIGAFVWPIRRRHLLTREGARAAGHYLPLFDARGVWLWLNGPVTFVLGLGLLANGALRARAEHDAARIERELRQIVIACEPGRIELRNLGDAPRVLEVDARADHPHRDPGPRLRIEPEGAITLPPGTSRSLALSTVTRGACGTEPGGDHVTPWEMCDGAELELAIRDPHGDEVARGASGCAFPGRARVLQLGPDFLW</sequence>
<keyword evidence="1" id="KW-1133">Transmembrane helix</keyword>
<accession>A0A0F6YH28</accession>
<keyword evidence="3" id="KW-1185">Reference proteome</keyword>
<protein>
    <submittedName>
        <fullName evidence="2">Uncharacterized protein</fullName>
    </submittedName>
</protein>
<feature type="transmembrane region" description="Helical" evidence="1">
    <location>
        <begin position="7"/>
        <end position="25"/>
    </location>
</feature>
<dbReference type="KEGG" id="samy:DB32_001502"/>
<evidence type="ECO:0000313" key="3">
    <source>
        <dbReference type="Proteomes" id="UP000034883"/>
    </source>
</evidence>
<organism evidence="2 3">
    <name type="scientific">Sandaracinus amylolyticus</name>
    <dbReference type="NCBI Taxonomy" id="927083"/>
    <lineage>
        <taxon>Bacteria</taxon>
        <taxon>Pseudomonadati</taxon>
        <taxon>Myxococcota</taxon>
        <taxon>Polyangia</taxon>
        <taxon>Polyangiales</taxon>
        <taxon>Sandaracinaceae</taxon>
        <taxon>Sandaracinus</taxon>
    </lineage>
</organism>
<evidence type="ECO:0000313" key="2">
    <source>
        <dbReference type="EMBL" id="AKF04353.1"/>
    </source>
</evidence>
<proteinExistence type="predicted"/>
<dbReference type="Proteomes" id="UP000034883">
    <property type="component" value="Chromosome"/>
</dbReference>
<dbReference type="AlphaFoldDB" id="A0A0F6YH28"/>